<evidence type="ECO:0000313" key="2">
    <source>
        <dbReference type="Proteomes" id="UP000375690"/>
    </source>
</evidence>
<dbReference type="Proteomes" id="UP000375690">
    <property type="component" value="Unassembled WGS sequence"/>
</dbReference>
<organism evidence="1 2">
    <name type="scientific">Bacteroides ovatus</name>
    <dbReference type="NCBI Taxonomy" id="28116"/>
    <lineage>
        <taxon>Bacteria</taxon>
        <taxon>Pseudomonadati</taxon>
        <taxon>Bacteroidota</taxon>
        <taxon>Bacteroidia</taxon>
        <taxon>Bacteroidales</taxon>
        <taxon>Bacteroidaceae</taxon>
        <taxon>Bacteroides</taxon>
    </lineage>
</organism>
<gene>
    <name evidence="1" type="ORF">F3B53_11060</name>
</gene>
<proteinExistence type="predicted"/>
<protein>
    <recommendedName>
        <fullName evidence="3">Glycosyltransferase family 1 protein</fullName>
    </recommendedName>
</protein>
<accession>A0A6A1XIA3</accession>
<name>A0A6A1XIA3_BACOV</name>
<dbReference type="RefSeq" id="WP_151923784.1">
    <property type="nucleotide sequence ID" value="NZ_CP113514.1"/>
</dbReference>
<sequence>MLYGFENAFYDSASVYKLKDTNQRVYVKDVLESLSAIMPSFKEYRFYFFCATANIEPDSMNDAFPRKILIQWEDQLGTEPSVKVMSSFVCVFKTHLRKKSEKYSNLFSYPLGIPYKIKEQPFVPILDRKYNVFYSGNLNKNRVPFYEALARGRWSIKRRLAIPILKLAARYEYDKKWRNFSLRLKSLVFKIGATHFDDIFDASYIEFTRSFEAGLTPDKYGTLLANSKIILSPKGFFNTECFRFYEALRQGCIVITEKLPATAYYHPENYIEVESWDGIDKLIQALLTDDSRMEKLSLKGRIYYQNTLSPMGVAKYIVSKINVY</sequence>
<dbReference type="EMBL" id="VWFC01000010">
    <property type="protein sequence ID" value="KAB1326982.1"/>
    <property type="molecule type" value="Genomic_DNA"/>
</dbReference>
<evidence type="ECO:0008006" key="3">
    <source>
        <dbReference type="Google" id="ProtNLM"/>
    </source>
</evidence>
<dbReference type="AlphaFoldDB" id="A0A6A1XIA3"/>
<evidence type="ECO:0000313" key="1">
    <source>
        <dbReference type="EMBL" id="KAB1326982.1"/>
    </source>
</evidence>
<comment type="caution">
    <text evidence="1">The sequence shown here is derived from an EMBL/GenBank/DDBJ whole genome shotgun (WGS) entry which is preliminary data.</text>
</comment>
<reference evidence="1 2" key="1">
    <citation type="journal article" date="2019" name="Nat. Med.">
        <title>A library of human gut bacterial isolates paired with longitudinal multiomics data enables mechanistic microbiome research.</title>
        <authorList>
            <person name="Poyet M."/>
            <person name="Groussin M."/>
            <person name="Gibbons S.M."/>
            <person name="Avila-Pacheco J."/>
            <person name="Jiang X."/>
            <person name="Kearney S.M."/>
            <person name="Perrotta A.R."/>
            <person name="Berdy B."/>
            <person name="Zhao S."/>
            <person name="Lieberman T.D."/>
            <person name="Swanson P.K."/>
            <person name="Smith M."/>
            <person name="Roesemann S."/>
            <person name="Alexander J.E."/>
            <person name="Rich S.A."/>
            <person name="Livny J."/>
            <person name="Vlamakis H."/>
            <person name="Clish C."/>
            <person name="Bullock K."/>
            <person name="Deik A."/>
            <person name="Scott J."/>
            <person name="Pierce K.A."/>
            <person name="Xavier R.J."/>
            <person name="Alm E.J."/>
        </authorList>
    </citation>
    <scope>NUCLEOTIDE SEQUENCE [LARGE SCALE GENOMIC DNA]</scope>
    <source>
        <strain evidence="1 2">BIOML-A2</strain>
    </source>
</reference>